<keyword evidence="7 12" id="KW-0862">Zinc</keyword>
<dbReference type="OrthoDB" id="9810191at2"/>
<dbReference type="PANTHER" id="PTHR45765">
    <property type="entry name" value="METHIONINE--TRNA LIGASE"/>
    <property type="match status" value="1"/>
</dbReference>
<evidence type="ECO:0000256" key="12">
    <source>
        <dbReference type="HAMAP-Rule" id="MF_00098"/>
    </source>
</evidence>
<evidence type="ECO:0000256" key="7">
    <source>
        <dbReference type="ARBA" id="ARBA00022833"/>
    </source>
</evidence>
<dbReference type="Proteomes" id="UP000009061">
    <property type="component" value="Chromosome"/>
</dbReference>
<dbReference type="KEGG" id="wgl:WIGMOR_0214"/>
<dbReference type="GO" id="GO:0046872">
    <property type="term" value="F:metal ion binding"/>
    <property type="evidence" value="ECO:0007669"/>
    <property type="project" value="UniProtKB-KW"/>
</dbReference>
<evidence type="ECO:0000256" key="2">
    <source>
        <dbReference type="ARBA" id="ARBA00004496"/>
    </source>
</evidence>
<feature type="binding site" evidence="12">
    <location>
        <position position="148"/>
    </location>
    <ligand>
        <name>Zn(2+)</name>
        <dbReference type="ChEBI" id="CHEBI:29105"/>
    </ligand>
</feature>
<dbReference type="SUPFAM" id="SSF52374">
    <property type="entry name" value="Nucleotidylyl transferase"/>
    <property type="match status" value="1"/>
</dbReference>
<dbReference type="Pfam" id="PF09334">
    <property type="entry name" value="tRNA-synt_1g"/>
    <property type="match status" value="1"/>
</dbReference>
<dbReference type="Gene3D" id="2.20.28.20">
    <property type="entry name" value="Methionyl-tRNA synthetase, Zn-domain"/>
    <property type="match status" value="1"/>
</dbReference>
<feature type="binding site" evidence="12">
    <location>
        <position position="145"/>
    </location>
    <ligand>
        <name>Zn(2+)</name>
        <dbReference type="ChEBI" id="CHEBI:29105"/>
    </ligand>
</feature>
<comment type="subcellular location">
    <subcellularLocation>
        <location evidence="2 12">Cytoplasm</location>
    </subcellularLocation>
</comment>
<keyword evidence="10 12" id="KW-0030">Aminoacyl-tRNA synthetase</keyword>
<dbReference type="InterPro" id="IPR023458">
    <property type="entry name" value="Met-tRNA_ligase_1"/>
</dbReference>
<feature type="binding site" evidence="12">
    <location>
        <position position="335"/>
    </location>
    <ligand>
        <name>ATP</name>
        <dbReference type="ChEBI" id="CHEBI:30616"/>
    </ligand>
</feature>
<evidence type="ECO:0000256" key="3">
    <source>
        <dbReference type="ARBA" id="ARBA00008258"/>
    </source>
</evidence>
<evidence type="ECO:0000313" key="15">
    <source>
        <dbReference type="Proteomes" id="UP000009061"/>
    </source>
</evidence>
<comment type="cofactor">
    <cofactor evidence="12">
        <name>Zn(2+)</name>
        <dbReference type="ChEBI" id="CHEBI:29105"/>
    </cofactor>
    <text evidence="12">Binds 1 zinc ion per subunit.</text>
</comment>
<dbReference type="Gene3D" id="3.40.50.620">
    <property type="entry name" value="HUPs"/>
    <property type="match status" value="1"/>
</dbReference>
<keyword evidence="15" id="KW-1185">Reference proteome</keyword>
<dbReference type="FunFam" id="2.20.28.20:FF:000001">
    <property type="entry name" value="Methionine--tRNA ligase"/>
    <property type="match status" value="1"/>
</dbReference>
<evidence type="ECO:0000256" key="11">
    <source>
        <dbReference type="ARBA" id="ARBA00047364"/>
    </source>
</evidence>
<dbReference type="HAMAP" id="MF_00098">
    <property type="entry name" value="Met_tRNA_synth_type1"/>
    <property type="match status" value="1"/>
</dbReference>
<keyword evidence="4 12" id="KW-0963">Cytoplasm</keyword>
<dbReference type="PRINTS" id="PR01041">
    <property type="entry name" value="TRNASYNTHMET"/>
</dbReference>
<dbReference type="Gene3D" id="1.10.730.10">
    <property type="entry name" value="Isoleucyl-tRNA Synthetase, Domain 1"/>
    <property type="match status" value="1"/>
</dbReference>
<keyword evidence="6 12" id="KW-0547">Nucleotide-binding</keyword>
<evidence type="ECO:0000256" key="5">
    <source>
        <dbReference type="ARBA" id="ARBA00022598"/>
    </source>
</evidence>
<comment type="function">
    <text evidence="1 12">Is required not only for elongation of protein synthesis but also for the initiation of all mRNA translation through initiator tRNA(fMet) aminoacylation.</text>
</comment>
<dbReference type="InterPro" id="IPR033911">
    <property type="entry name" value="MetRS_core"/>
</dbReference>
<evidence type="ECO:0000256" key="9">
    <source>
        <dbReference type="ARBA" id="ARBA00022917"/>
    </source>
</evidence>
<dbReference type="InterPro" id="IPR001412">
    <property type="entry name" value="aa-tRNA-synth_I_CS"/>
</dbReference>
<keyword evidence="8 12" id="KW-0067">ATP-binding</keyword>
<gene>
    <name evidence="12 14" type="primary">metG</name>
    <name evidence="14" type="ORF">WIGMOR_0214</name>
</gene>
<feature type="short sequence motif" description="'KMSKS' region" evidence="12">
    <location>
        <begin position="332"/>
        <end position="336"/>
    </location>
</feature>
<dbReference type="SUPFAM" id="SSF47323">
    <property type="entry name" value="Anticodon-binding domain of a subclass of class I aminoacyl-tRNA synthetases"/>
    <property type="match status" value="1"/>
</dbReference>
<dbReference type="InterPro" id="IPR015413">
    <property type="entry name" value="Methionyl/Leucyl_tRNA_Synth"/>
</dbReference>
<proteinExistence type="inferred from homology"/>
<keyword evidence="5 12" id="KW-0436">Ligase</keyword>
<evidence type="ECO:0000259" key="13">
    <source>
        <dbReference type="Pfam" id="PF09334"/>
    </source>
</evidence>
<dbReference type="STRING" id="1142511.WIGMOR_0214"/>
<comment type="catalytic activity">
    <reaction evidence="11 12">
        <text>tRNA(Met) + L-methionine + ATP = L-methionyl-tRNA(Met) + AMP + diphosphate</text>
        <dbReference type="Rhea" id="RHEA:13481"/>
        <dbReference type="Rhea" id="RHEA-COMP:9667"/>
        <dbReference type="Rhea" id="RHEA-COMP:9698"/>
        <dbReference type="ChEBI" id="CHEBI:30616"/>
        <dbReference type="ChEBI" id="CHEBI:33019"/>
        <dbReference type="ChEBI" id="CHEBI:57844"/>
        <dbReference type="ChEBI" id="CHEBI:78442"/>
        <dbReference type="ChEBI" id="CHEBI:78530"/>
        <dbReference type="ChEBI" id="CHEBI:456215"/>
        <dbReference type="EC" id="6.1.1.10"/>
    </reaction>
</comment>
<dbReference type="InterPro" id="IPR029038">
    <property type="entry name" value="MetRS_Zn"/>
</dbReference>
<dbReference type="GO" id="GO:0006431">
    <property type="term" value="P:methionyl-tRNA aminoacylation"/>
    <property type="evidence" value="ECO:0007669"/>
    <property type="project" value="UniProtKB-UniRule"/>
</dbReference>
<dbReference type="HOGENOM" id="CLU_009710_7_0_6"/>
<evidence type="ECO:0000256" key="1">
    <source>
        <dbReference type="ARBA" id="ARBA00003314"/>
    </source>
</evidence>
<dbReference type="GO" id="GO:0005524">
    <property type="term" value="F:ATP binding"/>
    <property type="evidence" value="ECO:0007669"/>
    <property type="project" value="UniProtKB-UniRule"/>
</dbReference>
<feature type="binding site" evidence="12">
    <location>
        <position position="161"/>
    </location>
    <ligand>
        <name>Zn(2+)</name>
        <dbReference type="ChEBI" id="CHEBI:29105"/>
    </ligand>
</feature>
<reference evidence="14 15" key="1">
    <citation type="journal article" date="2012" name="MBio">
        <title>Insight into the transmission biology and species-specific functional capabilities of tsetse (Diptera: glossinidae) obligate symbiont wigglesworthia.</title>
        <authorList>
            <person name="Rio R.V."/>
            <person name="Symula R.E."/>
            <person name="Wang J."/>
            <person name="Lohs C."/>
            <person name="Wu Y.N."/>
            <person name="Snyder A.K."/>
            <person name="Bjornson R.D."/>
            <person name="Oshima K."/>
            <person name="Biehl B.S."/>
            <person name="Perna N.T."/>
            <person name="Hattori M."/>
            <person name="Aksoy S."/>
        </authorList>
    </citation>
    <scope>NUCLEOTIDE SEQUENCE [LARGE SCALE GENOMIC DNA]</scope>
    <source>
        <strain evidence="14">WGM</strain>
    </source>
</reference>
<dbReference type="InterPro" id="IPR014758">
    <property type="entry name" value="Met-tRNA_synth"/>
</dbReference>
<dbReference type="InterPro" id="IPR009080">
    <property type="entry name" value="tRNAsynth_Ia_anticodon-bd"/>
</dbReference>
<dbReference type="PANTHER" id="PTHR45765:SF1">
    <property type="entry name" value="METHIONINE--TRNA LIGASE, CYTOPLASMIC"/>
    <property type="match status" value="1"/>
</dbReference>
<evidence type="ECO:0000256" key="10">
    <source>
        <dbReference type="ARBA" id="ARBA00023146"/>
    </source>
</evidence>
<protein>
    <recommendedName>
        <fullName evidence="12">Methionine--tRNA ligase</fullName>
        <ecNumber evidence="12">6.1.1.10</ecNumber>
    </recommendedName>
    <alternativeName>
        <fullName evidence="12">Methionyl-tRNA synthetase</fullName>
        <shortName evidence="12">MetRS</shortName>
    </alternativeName>
</protein>
<feature type="short sequence motif" description="'HIGH' region" evidence="12">
    <location>
        <begin position="14"/>
        <end position="24"/>
    </location>
</feature>
<dbReference type="EC" id="6.1.1.10" evidence="12"/>
<name>H6Q4K1_WIGGL</name>
<evidence type="ECO:0000256" key="6">
    <source>
        <dbReference type="ARBA" id="ARBA00022741"/>
    </source>
</evidence>
<dbReference type="eggNOG" id="COG0143">
    <property type="taxonomic scope" value="Bacteria"/>
</dbReference>
<dbReference type="EMBL" id="CP003315">
    <property type="protein sequence ID" value="AFA41061.1"/>
    <property type="molecule type" value="Genomic_DNA"/>
</dbReference>
<dbReference type="GO" id="GO:0004825">
    <property type="term" value="F:methionine-tRNA ligase activity"/>
    <property type="evidence" value="ECO:0007669"/>
    <property type="project" value="UniProtKB-UniRule"/>
</dbReference>
<comment type="subunit">
    <text evidence="12">Monomer.</text>
</comment>
<comment type="similarity">
    <text evidence="3 12">Belongs to the class-I aminoacyl-tRNA synthetase family. MetG type 1 subfamily.</text>
</comment>
<dbReference type="NCBIfam" id="TIGR00398">
    <property type="entry name" value="metG"/>
    <property type="match status" value="1"/>
</dbReference>
<evidence type="ECO:0000313" key="14">
    <source>
        <dbReference type="EMBL" id="AFA41061.1"/>
    </source>
</evidence>
<dbReference type="NCBIfam" id="NF001100">
    <property type="entry name" value="PRK00133.1"/>
    <property type="match status" value="1"/>
</dbReference>
<dbReference type="PROSITE" id="PS00178">
    <property type="entry name" value="AA_TRNA_LIGASE_I"/>
    <property type="match status" value="1"/>
</dbReference>
<evidence type="ECO:0000256" key="8">
    <source>
        <dbReference type="ARBA" id="ARBA00022840"/>
    </source>
</evidence>
<sequence>MNTNKKILITCALPYANGELHIGHILEHVQADICVRYHRMKGHEVYFISADDSHGTPIMLKAQKNGIVPEKMILKMYNKHKKDLLKFNICYDKYYLTHSKENYRLCILIYKILKKKKLIIEKEIFQLYDIKKNMFLSDRFVQGTCPKCFSKQQFGDNCNICGATYSSIELIQPKSILSNSIPVIKKSKHLFFDLPYFEKFLKIWIHSGVITYEIINKIKEWFKSGLQPWNISRDSPYFGFKIPYILEKYFYVWFDAPIAYLSTLRKLCKEKNKKILFQEFWTMNSKNLIYQFIGKDIIYFHSLFWPSILHGINFRKPTKLFVHGHVTFDGKKMSKSSGKLIGATVYLKYFDSDYLRYYYASKISTCITDIDFNLTEFMHKINSNIINKIINLASRSASFINKYFHNCLSENVENFSLYTKFTNAKTIISKHFQEQNIYLVINEIVKLSNLANQYLNNKAPWKLAKNIKQNNHYIHEISSMGINMFYIIMVYLKPILPNLARKSEIFLNKDLNWNDIKTPLKLHHINKFQPLLFRITEKQIASMLKESNNKNI</sequence>
<dbReference type="GO" id="GO:0005829">
    <property type="term" value="C:cytosol"/>
    <property type="evidence" value="ECO:0007669"/>
    <property type="project" value="TreeGrafter"/>
</dbReference>
<dbReference type="InterPro" id="IPR014729">
    <property type="entry name" value="Rossmann-like_a/b/a_fold"/>
</dbReference>
<feature type="binding site" evidence="12">
    <location>
        <position position="158"/>
    </location>
    <ligand>
        <name>Zn(2+)</name>
        <dbReference type="ChEBI" id="CHEBI:29105"/>
    </ligand>
</feature>
<feature type="domain" description="Methionyl/Leucyl tRNA synthetase" evidence="13">
    <location>
        <begin position="7"/>
        <end position="396"/>
    </location>
</feature>
<keyword evidence="12" id="KW-0479">Metal-binding</keyword>
<dbReference type="SUPFAM" id="SSF57770">
    <property type="entry name" value="Methionyl-tRNA synthetase (MetRS), Zn-domain"/>
    <property type="match status" value="1"/>
</dbReference>
<dbReference type="RefSeq" id="WP_014354000.1">
    <property type="nucleotide sequence ID" value="NC_016893.1"/>
</dbReference>
<keyword evidence="9 12" id="KW-0648">Protein biosynthesis</keyword>
<organism evidence="14 15">
    <name type="scientific">Wigglesworthia glossinidia endosymbiont of Glossina morsitans morsitans</name>
    <name type="common">Yale colony</name>
    <dbReference type="NCBI Taxonomy" id="1142511"/>
    <lineage>
        <taxon>Bacteria</taxon>
        <taxon>Pseudomonadati</taxon>
        <taxon>Pseudomonadota</taxon>
        <taxon>Gammaproteobacteria</taxon>
        <taxon>Enterobacterales</taxon>
        <taxon>Erwiniaceae</taxon>
        <taxon>Wigglesworthia</taxon>
    </lineage>
</organism>
<dbReference type="AlphaFoldDB" id="H6Q4K1"/>
<evidence type="ECO:0000256" key="4">
    <source>
        <dbReference type="ARBA" id="ARBA00022490"/>
    </source>
</evidence>
<accession>H6Q4K1</accession>